<dbReference type="PANTHER" id="PTHR14514">
    <property type="entry name" value="PKA ANCHORING PROTEIN"/>
    <property type="match status" value="1"/>
</dbReference>
<evidence type="ECO:0000256" key="4">
    <source>
        <dbReference type="ARBA" id="ARBA00023136"/>
    </source>
</evidence>
<accession>A0A6P6LXF2</accession>
<comment type="subcellular location">
    <subcellularLocation>
        <location evidence="1">Endomembrane system</location>
    </subcellularLocation>
</comment>
<evidence type="ECO:0000256" key="5">
    <source>
        <dbReference type="SAM" id="Coils"/>
    </source>
</evidence>
<dbReference type="OrthoDB" id="18740at2759"/>
<sequence>MSAQQGRQKDEDEELLCLATAALTDVVIPESPEAYIKLTENTLRSSSGEAVRLLDNIMDTSHYSLQQTDGTMGGHDTSHMGYSADSDHKERENLVLWQKMTSDLDAMEAWLGQAEAELEELRRKDLSADIHTIEQRIRKLQELEKAMDSHKSKVLSINLKQR</sequence>
<dbReference type="AlphaFoldDB" id="A0A6P6LXF2"/>
<evidence type="ECO:0000313" key="7">
    <source>
        <dbReference type="RefSeq" id="XP_026089205.1"/>
    </source>
</evidence>
<dbReference type="GeneID" id="113063195"/>
<dbReference type="InterPro" id="IPR002017">
    <property type="entry name" value="Spectrin_repeat"/>
</dbReference>
<reference evidence="7" key="1">
    <citation type="submission" date="2025-08" db="UniProtKB">
        <authorList>
            <consortium name="RefSeq"/>
        </authorList>
    </citation>
    <scope>IDENTIFICATION</scope>
    <source>
        <strain evidence="7">Wakin</strain>
        <tissue evidence="7">Muscle</tissue>
    </source>
</reference>
<dbReference type="Gene3D" id="1.20.58.60">
    <property type="match status" value="1"/>
</dbReference>
<organism evidence="6 7">
    <name type="scientific">Carassius auratus</name>
    <name type="common">Goldfish</name>
    <dbReference type="NCBI Taxonomy" id="7957"/>
    <lineage>
        <taxon>Eukaryota</taxon>
        <taxon>Metazoa</taxon>
        <taxon>Chordata</taxon>
        <taxon>Craniata</taxon>
        <taxon>Vertebrata</taxon>
        <taxon>Euteleostomi</taxon>
        <taxon>Actinopterygii</taxon>
        <taxon>Neopterygii</taxon>
        <taxon>Teleostei</taxon>
        <taxon>Ostariophysi</taxon>
        <taxon>Cypriniformes</taxon>
        <taxon>Cyprinidae</taxon>
        <taxon>Cyprininae</taxon>
        <taxon>Carassius</taxon>
    </lineage>
</organism>
<name>A0A6P6LXF2_CARAU</name>
<keyword evidence="3" id="KW-0677">Repeat</keyword>
<evidence type="ECO:0000256" key="3">
    <source>
        <dbReference type="ARBA" id="ARBA00022737"/>
    </source>
</evidence>
<dbReference type="Pfam" id="PF00435">
    <property type="entry name" value="Spectrin"/>
    <property type="match status" value="1"/>
</dbReference>
<dbReference type="RefSeq" id="XP_026089205.1">
    <property type="nucleotide sequence ID" value="XM_026233420.1"/>
</dbReference>
<evidence type="ECO:0000313" key="6">
    <source>
        <dbReference type="Proteomes" id="UP000515129"/>
    </source>
</evidence>
<feature type="coiled-coil region" evidence="5">
    <location>
        <begin position="104"/>
        <end position="160"/>
    </location>
</feature>
<keyword evidence="5" id="KW-0175">Coiled coil</keyword>
<dbReference type="SUPFAM" id="SSF46966">
    <property type="entry name" value="Spectrin repeat"/>
    <property type="match status" value="1"/>
</dbReference>
<keyword evidence="2" id="KW-0597">Phosphoprotein</keyword>
<dbReference type="KEGG" id="caua:113063195"/>
<dbReference type="GO" id="GO:0012505">
    <property type="term" value="C:endomembrane system"/>
    <property type="evidence" value="ECO:0007669"/>
    <property type="project" value="UniProtKB-SubCell"/>
</dbReference>
<evidence type="ECO:0000256" key="2">
    <source>
        <dbReference type="ARBA" id="ARBA00022553"/>
    </source>
</evidence>
<keyword evidence="4" id="KW-0472">Membrane</keyword>
<proteinExistence type="predicted"/>
<protein>
    <submittedName>
        <fullName evidence="7">Nesprin-2-like</fullName>
    </submittedName>
</protein>
<keyword evidence="6" id="KW-1185">Reference proteome</keyword>
<dbReference type="Proteomes" id="UP000515129">
    <property type="component" value="Chromosome 45"/>
</dbReference>
<gene>
    <name evidence="7" type="primary">LOC113063195</name>
</gene>
<evidence type="ECO:0000256" key="1">
    <source>
        <dbReference type="ARBA" id="ARBA00004308"/>
    </source>
</evidence>
<dbReference type="PANTHER" id="PTHR14514:SF3">
    <property type="entry name" value="NESPRIN-1"/>
    <property type="match status" value="1"/>
</dbReference>